<dbReference type="Pfam" id="PF23430">
    <property type="entry name" value="DUF7117"/>
    <property type="match status" value="1"/>
</dbReference>
<dbReference type="AlphaFoldDB" id="A0A8U0A3V3"/>
<name>A0A8U0A3V3_9EURY</name>
<dbReference type="RefSeq" id="WP_247994190.1">
    <property type="nucleotide sequence ID" value="NZ_CP096019.1"/>
</dbReference>
<evidence type="ECO:0000313" key="2">
    <source>
        <dbReference type="Proteomes" id="UP000831768"/>
    </source>
</evidence>
<reference evidence="1" key="1">
    <citation type="submission" date="2022-04" db="EMBL/GenBank/DDBJ databases">
        <title>Halocatena sp. nov., isolated from a salt lake.</title>
        <authorList>
            <person name="Cui H.-L."/>
        </authorList>
    </citation>
    <scope>NUCLEOTIDE SEQUENCE</scope>
    <source>
        <strain evidence="1">AD-1</strain>
    </source>
</reference>
<sequence length="235" mass="26315">MKIRGQRECRECGTRWSYYETGDVSCPDCDSLRSRGLDERTKHTDAPTALDLSPARSLVEEEGISEALQDATERCRTYITHIGFIHAGELTPLSETYLAATELVYSARELRRSMRIDDDTELYLLSLLKGADEGNRPDPEVVPKSMQTARGLASAAAVDDYRQAFNWYLDEHPDQQAAAVLQTVSEHVRRIEALDGDVDPMVAERLVASVRDLRKHVCTGADTLTTAQSRLEELQ</sequence>
<protein>
    <submittedName>
        <fullName evidence="1">TFIIB-type zinc ribbon-containing protein</fullName>
    </submittedName>
</protein>
<organism evidence="1 2">
    <name type="scientific">Halocatena salina</name>
    <dbReference type="NCBI Taxonomy" id="2934340"/>
    <lineage>
        <taxon>Archaea</taxon>
        <taxon>Methanobacteriati</taxon>
        <taxon>Methanobacteriota</taxon>
        <taxon>Stenosarchaea group</taxon>
        <taxon>Halobacteria</taxon>
        <taxon>Halobacteriales</taxon>
        <taxon>Natronomonadaceae</taxon>
        <taxon>Halocatena</taxon>
    </lineage>
</organism>
<dbReference type="KEGG" id="haad:MW046_03540"/>
<accession>A0A8U0A3V3</accession>
<keyword evidence="2" id="KW-1185">Reference proteome</keyword>
<proteinExistence type="predicted"/>
<gene>
    <name evidence="1" type="ORF">MW046_03540</name>
</gene>
<dbReference type="GeneID" id="71927089"/>
<dbReference type="EMBL" id="CP096019">
    <property type="protein sequence ID" value="UPM43526.1"/>
    <property type="molecule type" value="Genomic_DNA"/>
</dbReference>
<evidence type="ECO:0000313" key="1">
    <source>
        <dbReference type="EMBL" id="UPM43526.1"/>
    </source>
</evidence>
<dbReference type="Proteomes" id="UP000831768">
    <property type="component" value="Chromosome"/>
</dbReference>
<dbReference type="InterPro" id="IPR055541">
    <property type="entry name" value="DUF7117"/>
</dbReference>